<reference evidence="2" key="1">
    <citation type="journal article" date="2021" name="bioRxiv">
        <title>Whole Genome Assembly and Annotation of Northern Wild Rice, Zizania palustris L., Supports a Whole Genome Duplication in the Zizania Genus.</title>
        <authorList>
            <person name="Haas M."/>
            <person name="Kono T."/>
            <person name="Macchietto M."/>
            <person name="Millas R."/>
            <person name="McGilp L."/>
            <person name="Shao M."/>
            <person name="Duquette J."/>
            <person name="Hirsch C.N."/>
            <person name="Kimball J."/>
        </authorList>
    </citation>
    <scope>NUCLEOTIDE SEQUENCE</scope>
    <source>
        <tissue evidence="2">Fresh leaf tissue</tissue>
    </source>
</reference>
<dbReference type="InterPro" id="IPR044807">
    <property type="entry name" value="DRIP1-like"/>
</dbReference>
<dbReference type="OrthoDB" id="695217at2759"/>
<dbReference type="Proteomes" id="UP000729402">
    <property type="component" value="Unassembled WGS sequence"/>
</dbReference>
<comment type="caution">
    <text evidence="2">The sequence shown here is derived from an EMBL/GenBank/DDBJ whole genome shotgun (WGS) entry which is preliminary data.</text>
</comment>
<dbReference type="EMBL" id="JAAALK010000080">
    <property type="protein sequence ID" value="KAG8092957.1"/>
    <property type="molecule type" value="Genomic_DNA"/>
</dbReference>
<sequence length="105" mass="11760">MVIGVEATKQRMEGNEEQWREVEKNDEEVKAEEGGYPHGWGQRRGKRGATGEVVTVKRELLAACMTCPICHRLLRDATAISECLHTCEYSKVQTLLPHNANHVGS</sequence>
<name>A0A8J5WQM6_ZIZPA</name>
<feature type="region of interest" description="Disordered" evidence="1">
    <location>
        <begin position="1"/>
        <end position="48"/>
    </location>
</feature>
<evidence type="ECO:0000313" key="2">
    <source>
        <dbReference type="EMBL" id="KAG8092957.1"/>
    </source>
</evidence>
<keyword evidence="3" id="KW-1185">Reference proteome</keyword>
<gene>
    <name evidence="2" type="ORF">GUJ93_ZPchr0012g20456</name>
</gene>
<dbReference type="GO" id="GO:0004842">
    <property type="term" value="F:ubiquitin-protein transferase activity"/>
    <property type="evidence" value="ECO:0007669"/>
    <property type="project" value="InterPro"/>
</dbReference>
<feature type="compositionally biased region" description="Basic and acidic residues" evidence="1">
    <location>
        <begin position="8"/>
        <end position="35"/>
    </location>
</feature>
<dbReference type="PANTHER" id="PTHR46293">
    <property type="entry name" value="E3 UBIQUITIN PROTEIN LIGASE DRIP1"/>
    <property type="match status" value="1"/>
</dbReference>
<evidence type="ECO:0000313" key="3">
    <source>
        <dbReference type="Proteomes" id="UP000729402"/>
    </source>
</evidence>
<reference evidence="2" key="2">
    <citation type="submission" date="2021-02" db="EMBL/GenBank/DDBJ databases">
        <authorList>
            <person name="Kimball J.A."/>
            <person name="Haas M.W."/>
            <person name="Macchietto M."/>
            <person name="Kono T."/>
            <person name="Duquette J."/>
            <person name="Shao M."/>
        </authorList>
    </citation>
    <scope>NUCLEOTIDE SEQUENCE</scope>
    <source>
        <tissue evidence="2">Fresh leaf tissue</tissue>
    </source>
</reference>
<protein>
    <submittedName>
        <fullName evidence="2">Uncharacterized protein</fullName>
    </submittedName>
</protein>
<proteinExistence type="predicted"/>
<evidence type="ECO:0000256" key="1">
    <source>
        <dbReference type="SAM" id="MobiDB-lite"/>
    </source>
</evidence>
<dbReference type="PANTHER" id="PTHR46293:SF1">
    <property type="entry name" value="OS03G0632800 PROTEIN"/>
    <property type="match status" value="1"/>
</dbReference>
<dbReference type="AlphaFoldDB" id="A0A8J5WQM6"/>
<accession>A0A8J5WQM6</accession>
<organism evidence="2 3">
    <name type="scientific">Zizania palustris</name>
    <name type="common">Northern wild rice</name>
    <dbReference type="NCBI Taxonomy" id="103762"/>
    <lineage>
        <taxon>Eukaryota</taxon>
        <taxon>Viridiplantae</taxon>
        <taxon>Streptophyta</taxon>
        <taxon>Embryophyta</taxon>
        <taxon>Tracheophyta</taxon>
        <taxon>Spermatophyta</taxon>
        <taxon>Magnoliopsida</taxon>
        <taxon>Liliopsida</taxon>
        <taxon>Poales</taxon>
        <taxon>Poaceae</taxon>
        <taxon>BOP clade</taxon>
        <taxon>Oryzoideae</taxon>
        <taxon>Oryzeae</taxon>
        <taxon>Zizaniinae</taxon>
        <taxon>Zizania</taxon>
    </lineage>
</organism>